<accession>A0A4Q7LCN2</accession>
<dbReference type="Proteomes" id="UP000293433">
    <property type="component" value="Unassembled WGS sequence"/>
</dbReference>
<name>A0A4Q7LCN2_9BURK</name>
<sequence>MQMLYNSENYAVVHFEVDVNEPTGFPMRPDVAEGISLTRAGYEIVDKHARREIFIEGALAEHFKEGVQALISASPNDDDVDEYLAGYTVLAQQPVVLH</sequence>
<proteinExistence type="predicted"/>
<reference evidence="1 2" key="1">
    <citation type="submission" date="2019-02" db="EMBL/GenBank/DDBJ databases">
        <title>Genomic Encyclopedia of Type Strains, Phase IV (KMG-IV): sequencing the most valuable type-strain genomes for metagenomic binning, comparative biology and taxonomic classification.</title>
        <authorList>
            <person name="Goeker M."/>
        </authorList>
    </citation>
    <scope>NUCLEOTIDE SEQUENCE [LARGE SCALE GENOMIC DNA]</scope>
    <source>
        <strain evidence="1 2">DSM 10617</strain>
    </source>
</reference>
<dbReference type="OrthoDB" id="9153776at2"/>
<gene>
    <name evidence="1" type="ORF">EV685_3336</name>
</gene>
<dbReference type="EMBL" id="SGWV01000011">
    <property type="protein sequence ID" value="RZS52146.1"/>
    <property type="molecule type" value="Genomic_DNA"/>
</dbReference>
<organism evidence="1 2">
    <name type="scientific">Sphaerotilus mobilis</name>
    <dbReference type="NCBI Taxonomy" id="47994"/>
    <lineage>
        <taxon>Bacteria</taxon>
        <taxon>Pseudomonadati</taxon>
        <taxon>Pseudomonadota</taxon>
        <taxon>Betaproteobacteria</taxon>
        <taxon>Burkholderiales</taxon>
        <taxon>Sphaerotilaceae</taxon>
        <taxon>Sphaerotilus</taxon>
    </lineage>
</organism>
<dbReference type="Pfam" id="PF12091">
    <property type="entry name" value="DUF3567"/>
    <property type="match status" value="1"/>
</dbReference>
<keyword evidence="2" id="KW-1185">Reference proteome</keyword>
<comment type="caution">
    <text evidence="1">The sequence shown here is derived from an EMBL/GenBank/DDBJ whole genome shotgun (WGS) entry which is preliminary data.</text>
</comment>
<dbReference type="InterPro" id="IPR021951">
    <property type="entry name" value="DUF3567"/>
</dbReference>
<dbReference type="AlphaFoldDB" id="A0A4Q7LCN2"/>
<protein>
    <submittedName>
        <fullName evidence="1">Uncharacterized protein DUF3567</fullName>
    </submittedName>
</protein>
<evidence type="ECO:0000313" key="2">
    <source>
        <dbReference type="Proteomes" id="UP000293433"/>
    </source>
</evidence>
<dbReference type="RefSeq" id="WP_130483147.1">
    <property type="nucleotide sequence ID" value="NZ_SGWV01000011.1"/>
</dbReference>
<evidence type="ECO:0000313" key="1">
    <source>
        <dbReference type="EMBL" id="RZS52146.1"/>
    </source>
</evidence>